<name>A0AAV7QWH8_PLEWA</name>
<dbReference type="SUPFAM" id="SSF53300">
    <property type="entry name" value="vWA-like"/>
    <property type="match status" value="1"/>
</dbReference>
<dbReference type="SUPFAM" id="SSF49265">
    <property type="entry name" value="Fibronectin type III"/>
    <property type="match status" value="11"/>
</dbReference>
<evidence type="ECO:0000256" key="11">
    <source>
        <dbReference type="ARBA" id="ARBA00046169"/>
    </source>
</evidence>
<comment type="subunit">
    <text evidence="12">Homodimer or homomultimer; disulfide-linked. Interacts with HSPG2.</text>
</comment>
<feature type="domain" description="VWFA" evidence="14">
    <location>
        <begin position="36"/>
        <end position="211"/>
    </location>
</feature>
<feature type="domain" description="Fibronectin type-III" evidence="15">
    <location>
        <begin position="309"/>
        <end position="400"/>
    </location>
</feature>
<dbReference type="FunFam" id="3.40.50.410:FF:000046">
    <property type="entry name" value="von Willebrand factor A domain-containing protein 1"/>
    <property type="match status" value="1"/>
</dbReference>
<evidence type="ECO:0000313" key="16">
    <source>
        <dbReference type="EMBL" id="KAJ1144891.1"/>
    </source>
</evidence>
<accession>A0AAV7QWH8</accession>
<evidence type="ECO:0000256" key="10">
    <source>
        <dbReference type="ARBA" id="ARBA00029542"/>
    </source>
</evidence>
<evidence type="ECO:0000256" key="2">
    <source>
        <dbReference type="ARBA" id="ARBA00022525"/>
    </source>
</evidence>
<evidence type="ECO:0000256" key="9">
    <source>
        <dbReference type="ARBA" id="ARBA00023180"/>
    </source>
</evidence>
<keyword evidence="6" id="KW-0677">Repeat</keyword>
<feature type="domain" description="Fibronectin type-III" evidence="15">
    <location>
        <begin position="495"/>
        <end position="586"/>
    </location>
</feature>
<proteinExistence type="predicted"/>
<organism evidence="16 17">
    <name type="scientific">Pleurodeles waltl</name>
    <name type="common">Iberian ribbed newt</name>
    <dbReference type="NCBI Taxonomy" id="8319"/>
    <lineage>
        <taxon>Eukaryota</taxon>
        <taxon>Metazoa</taxon>
        <taxon>Chordata</taxon>
        <taxon>Craniata</taxon>
        <taxon>Vertebrata</taxon>
        <taxon>Euteleostomi</taxon>
        <taxon>Amphibia</taxon>
        <taxon>Batrachia</taxon>
        <taxon>Caudata</taxon>
        <taxon>Salamandroidea</taxon>
        <taxon>Salamandridae</taxon>
        <taxon>Pleurodelinae</taxon>
        <taxon>Pleurodeles</taxon>
    </lineage>
</organism>
<keyword evidence="9" id="KW-0325">Glycoprotein</keyword>
<feature type="domain" description="Fibronectin type-III" evidence="15">
    <location>
        <begin position="1051"/>
        <end position="1142"/>
    </location>
</feature>
<dbReference type="FunFam" id="2.60.40.10:FF:000638">
    <property type="entry name" value="von Willebrand factor A domain-containing 1"/>
    <property type="match status" value="1"/>
</dbReference>
<dbReference type="Gene3D" id="2.60.40.10">
    <property type="entry name" value="Immunoglobulins"/>
    <property type="match status" value="16"/>
</dbReference>
<feature type="domain" description="Fibronectin type-III" evidence="15">
    <location>
        <begin position="773"/>
        <end position="862"/>
    </location>
</feature>
<dbReference type="InterPro" id="IPR036116">
    <property type="entry name" value="FN3_sf"/>
</dbReference>
<feature type="domain" description="Fibronectin type-III" evidence="15">
    <location>
        <begin position="958"/>
        <end position="1049"/>
    </location>
</feature>
<feature type="chain" id="PRO_5043809713" description="von Willebrand factor A domain-containing protein 1" evidence="13">
    <location>
        <begin position="19"/>
        <end position="1705"/>
    </location>
</feature>
<dbReference type="Pfam" id="PF00041">
    <property type="entry name" value="fn3"/>
    <property type="match status" value="15"/>
</dbReference>
<sequence length="1705" mass="191420">MSPWIALSLYTWLQLALGQNLPEADSPPFVPDCEGDVLFLTDSSGSVSYKEFSQVKAFVADLLQPFTFGPQDVQTSVIHISTVPAVEFPFDQHASSESVQRAIRNMKQRMGDTNTGQALYLAKEKIFTDEAGARPNVPKVLVWVTDGISTDDISQPMKLLKDMGVTVFIVSTGRGNYLELSQAASQPTEKHLHFVDVDDLHIITKELRDDIIEVIRAQRLKALDVTPRSFRLTWPRLLSISTGYYVVEYAPTAAPHRKLRLNVAGDQTEVLVRGLTPGTSYNVTLIPESNEQFIRHQNIKVTTLKEVIWGEKLKAQDITTTSFRLTWPQLLSIDTGYYVVEYTTMAEPQKKMKVKVAGDQTEVVLKDLAPGTSYNVTLILDSNQLYARPQTIQVSTLKEVVWTEDLKVLDVTPTSFRLTWPILLSINTGNYVVEYAPVSEPHRKVRMNVPGDQSGVVVKNLAPGTRYKVTVTPESRDQYIQPQTVQVTTLKEVIWREDLKVLDVTPTSFRLTWPILLSINTGYYVVEYAPVSEPHRTVRMNVPGDQTGVVVKDLTSGTRYKVTVTPESRDQYIQPQTVQVTTLKEVIWTGNLKVLDVTPSSFRLTWPQLLSINTGYYLVEYAPVSDPHQKVILNVTGDQTGLVVRNLAPGISYTVTVKPESNQFIQPQTVQVTTLREVIWMENLKVLDITPSSFRLTWPRLLSINTGYYVVEYAPISEPHRKVRMNVPGDQTGVVVKDLAPGISYTVTVIPESREQHIQPQTVQVTTLKEVIWTENLKVLDITPSSFRLTWPQLLSINTGYYLVIYASVSDPHRKVILNVTGDQTGLVVRNLQPGISYTVTVKPESNQFIQPQTVQVTTLREVIWMENLKVLDITPSSFRLTWPRLLSINTGFYVVEYAPISEPHRKVRMNVPGDQTGVVVKDLAPGISYTVTVIPKSREQHIQPQTVKITTLKEVISTEDLKVMDVTRWSFRLAWPQLLSIYTGYYLVEYAPISEPDRKLIVNVAGDQTGVEVQYLAPGTSYKVTVTPKSNEQYIEPQTVQVTTLKEGIWTENLKVLDVTPSSFRLTWPILLSINTGNYVVEYAPVSEPHRKVRMNVPGDQTGVVVKDLAPGTRYKVTVTPESTDKYIQPQTVQVTTLKAVIWTENLKVLDVTPSSFRLTWPHLLTINTGYYLVEYAPVSEPHQKVILNVTGDQTGLLVRNLQPGISYTVTVKPESNQFIQPQTVQVTTLREVIWTENLKVLDITPSSFRLTWPRLLSINTGYYVVEYAPVSEPHRTVRMNVPGDQTGVVVKDLAPGVGYTVTVIPESRELYIQPQTVKVTTLKEVIWTENLKALDVTPWSFRLTWPRLLSIYTGYYLVEYAPISEPDRKLIVNVPGDQTGVEVQYLAPGTIYKVTVTPKSNEQYIEPQTVQVTTLKEVIWTERLKVFDVTSSSFRLTWPGLIPQNAGYYVVEYTPVAQPERKLRMLVSGDQTSVVVRNLTPGTRYNVTVIPESNEQYIHPQAVQVTTLEDRISPAQILISRSNSSSFQVSWSPTPESVASYQILYGPLPGNSVKLLEVDGSRNSTTVDNLAPNTTYLVTVTALYKSGQEKALSAKACTEEENSRVRHLHLEDMGNNMLKVTWDSADGEVVGYRVRCRRQAGTSSLISVAPETHSVLLPGLTDGGTNKICVKPVYRNKPGKSRCKKGRIQPATLAPSYPMIRSS</sequence>
<dbReference type="CDD" id="cd00063">
    <property type="entry name" value="FN3"/>
    <property type="match status" value="15"/>
</dbReference>
<feature type="domain" description="Fibronectin type-III" evidence="15">
    <location>
        <begin position="680"/>
        <end position="771"/>
    </location>
</feature>
<keyword evidence="8" id="KW-1015">Disulfide bond</keyword>
<dbReference type="PROSITE" id="PS50234">
    <property type="entry name" value="VWFA"/>
    <property type="match status" value="1"/>
</dbReference>
<dbReference type="EMBL" id="JANPWB010000010">
    <property type="protein sequence ID" value="KAJ1144891.1"/>
    <property type="molecule type" value="Genomic_DNA"/>
</dbReference>
<feature type="domain" description="Fibronectin type-III" evidence="15">
    <location>
        <begin position="1144"/>
        <end position="1233"/>
    </location>
</feature>
<dbReference type="PANTHER" id="PTHR46708:SF11">
    <property type="entry name" value="RECEPTOR-TYPE TYROSINE-PROTEIN PHOSPHATASE ETA-LIKE"/>
    <property type="match status" value="1"/>
</dbReference>
<feature type="domain" description="Fibronectin type-III" evidence="15">
    <location>
        <begin position="1515"/>
        <end position="1604"/>
    </location>
</feature>
<reference evidence="16" key="1">
    <citation type="journal article" date="2022" name="bioRxiv">
        <title>Sequencing and chromosome-scale assembly of the giantPleurodeles waltlgenome.</title>
        <authorList>
            <person name="Brown T."/>
            <person name="Elewa A."/>
            <person name="Iarovenko S."/>
            <person name="Subramanian E."/>
            <person name="Araus A.J."/>
            <person name="Petzold A."/>
            <person name="Susuki M."/>
            <person name="Suzuki K.-i.T."/>
            <person name="Hayashi T."/>
            <person name="Toyoda A."/>
            <person name="Oliveira C."/>
            <person name="Osipova E."/>
            <person name="Leigh N.D."/>
            <person name="Simon A."/>
            <person name="Yun M.H."/>
        </authorList>
    </citation>
    <scope>NUCLEOTIDE SEQUENCE</scope>
    <source>
        <strain evidence="16">20211129_DDA</strain>
        <tissue evidence="16">Liver</tissue>
    </source>
</reference>
<dbReference type="InterPro" id="IPR003961">
    <property type="entry name" value="FN3_dom"/>
</dbReference>
<evidence type="ECO:0000256" key="13">
    <source>
        <dbReference type="SAM" id="SignalP"/>
    </source>
</evidence>
<feature type="domain" description="Fibronectin type-III" evidence="15">
    <location>
        <begin position="1422"/>
        <end position="1512"/>
    </location>
</feature>
<keyword evidence="5 13" id="KW-0732">Signal</keyword>
<dbReference type="Pfam" id="PF00092">
    <property type="entry name" value="VWA"/>
    <property type="match status" value="1"/>
</dbReference>
<evidence type="ECO:0000259" key="15">
    <source>
        <dbReference type="PROSITE" id="PS50853"/>
    </source>
</evidence>
<feature type="domain" description="Fibronectin type-III" evidence="15">
    <location>
        <begin position="588"/>
        <end position="677"/>
    </location>
</feature>
<feature type="domain" description="Fibronectin type-III" evidence="15">
    <location>
        <begin position="865"/>
        <end position="956"/>
    </location>
</feature>
<dbReference type="PROSITE" id="PS50853">
    <property type="entry name" value="FN3"/>
    <property type="match status" value="16"/>
</dbReference>
<keyword evidence="2" id="KW-0964">Secreted</keyword>
<evidence type="ECO:0000256" key="7">
    <source>
        <dbReference type="ARBA" id="ARBA00022869"/>
    </source>
</evidence>
<dbReference type="InterPro" id="IPR036465">
    <property type="entry name" value="vWFA_dom_sf"/>
</dbReference>
<evidence type="ECO:0000256" key="1">
    <source>
        <dbReference type="ARBA" id="ARBA00004302"/>
    </source>
</evidence>
<keyword evidence="4" id="KW-0597">Phosphoprotein</keyword>
<feature type="domain" description="Fibronectin type-III" evidence="15">
    <location>
        <begin position="402"/>
        <end position="493"/>
    </location>
</feature>
<feature type="domain" description="Fibronectin type-III" evidence="15">
    <location>
        <begin position="1329"/>
        <end position="1420"/>
    </location>
</feature>
<dbReference type="Proteomes" id="UP001066276">
    <property type="component" value="Chromosome 6"/>
</dbReference>
<evidence type="ECO:0000256" key="6">
    <source>
        <dbReference type="ARBA" id="ARBA00022737"/>
    </source>
</evidence>
<evidence type="ECO:0000256" key="8">
    <source>
        <dbReference type="ARBA" id="ARBA00023157"/>
    </source>
</evidence>
<comment type="caution">
    <text evidence="16">The sequence shown here is derived from an EMBL/GenBank/DDBJ whole genome shotgun (WGS) entry which is preliminary data.</text>
</comment>
<evidence type="ECO:0000256" key="4">
    <source>
        <dbReference type="ARBA" id="ARBA00022553"/>
    </source>
</evidence>
<dbReference type="InterPro" id="IPR013783">
    <property type="entry name" value="Ig-like_fold"/>
</dbReference>
<protein>
    <recommendedName>
        <fullName evidence="10">von Willebrand factor A domain-containing protein 1</fullName>
    </recommendedName>
</protein>
<evidence type="ECO:0000259" key="14">
    <source>
        <dbReference type="PROSITE" id="PS50234"/>
    </source>
</evidence>
<comment type="subcellular location">
    <subcellularLocation>
        <location evidence="1">Secreted</location>
        <location evidence="1">Extracellular space</location>
        <location evidence="1">Extracellular matrix</location>
        <location evidence="1">Basement membrane</location>
    </subcellularLocation>
</comment>
<gene>
    <name evidence="16" type="ORF">NDU88_011185</name>
</gene>
<dbReference type="PANTHER" id="PTHR46708">
    <property type="entry name" value="TENASCIN"/>
    <property type="match status" value="1"/>
</dbReference>
<evidence type="ECO:0000256" key="12">
    <source>
        <dbReference type="ARBA" id="ARBA00063852"/>
    </source>
</evidence>
<dbReference type="InterPro" id="IPR002035">
    <property type="entry name" value="VWF_A"/>
</dbReference>
<dbReference type="InterPro" id="IPR050991">
    <property type="entry name" value="ECM_Regulatory_Proteins"/>
</dbReference>
<keyword evidence="7" id="KW-0084">Basement membrane</keyword>
<dbReference type="GO" id="GO:0005604">
    <property type="term" value="C:basement membrane"/>
    <property type="evidence" value="ECO:0007669"/>
    <property type="project" value="UniProtKB-SubCell"/>
</dbReference>
<evidence type="ECO:0000313" key="17">
    <source>
        <dbReference type="Proteomes" id="UP001066276"/>
    </source>
</evidence>
<dbReference type="SMART" id="SM00060">
    <property type="entry name" value="FN3"/>
    <property type="match status" value="16"/>
</dbReference>
<feature type="domain" description="Fibronectin type-III" evidence="15">
    <location>
        <begin position="216"/>
        <end position="307"/>
    </location>
</feature>
<evidence type="ECO:0000256" key="5">
    <source>
        <dbReference type="ARBA" id="ARBA00022729"/>
    </source>
</evidence>
<feature type="domain" description="Fibronectin type-III" evidence="15">
    <location>
        <begin position="1236"/>
        <end position="1327"/>
    </location>
</feature>
<dbReference type="SMART" id="SM00327">
    <property type="entry name" value="VWA"/>
    <property type="match status" value="1"/>
</dbReference>
<keyword evidence="3" id="KW-0272">Extracellular matrix</keyword>
<evidence type="ECO:0000256" key="3">
    <source>
        <dbReference type="ARBA" id="ARBA00022530"/>
    </source>
</evidence>
<feature type="domain" description="Fibronectin type-III" evidence="15">
    <location>
        <begin position="1606"/>
        <end position="1698"/>
    </location>
</feature>
<keyword evidence="17" id="KW-1185">Reference proteome</keyword>
<feature type="signal peptide" evidence="13">
    <location>
        <begin position="1"/>
        <end position="18"/>
    </location>
</feature>
<dbReference type="Gene3D" id="3.40.50.410">
    <property type="entry name" value="von Willebrand factor, type A domain"/>
    <property type="match status" value="1"/>
</dbReference>
<dbReference type="FunFam" id="2.60.40.10:FF:001442">
    <property type="entry name" value="von Willebrand factor A domain containing 1"/>
    <property type="match status" value="14"/>
</dbReference>
<comment type="function">
    <text evidence="11">Promotes matrix assembly. Involved in the organization of skeletal muscles and in the formation of neuromuscular junctions.</text>
</comment>